<name>A0A1H3XT92_SELRU</name>
<evidence type="ECO:0000259" key="2">
    <source>
        <dbReference type="PROSITE" id="PS51272"/>
    </source>
</evidence>
<feature type="domain" description="SLH" evidence="2">
    <location>
        <begin position="24"/>
        <end position="87"/>
    </location>
</feature>
<feature type="chain" id="PRO_5010252788" evidence="1">
    <location>
        <begin position="24"/>
        <end position="450"/>
    </location>
</feature>
<gene>
    <name evidence="3" type="ORF">SAMN05660648_01642</name>
</gene>
<evidence type="ECO:0000256" key="1">
    <source>
        <dbReference type="SAM" id="SignalP"/>
    </source>
</evidence>
<dbReference type="PROSITE" id="PS51272">
    <property type="entry name" value="SLH"/>
    <property type="match status" value="1"/>
</dbReference>
<evidence type="ECO:0000313" key="4">
    <source>
        <dbReference type="Proteomes" id="UP000183469"/>
    </source>
</evidence>
<dbReference type="OrthoDB" id="5845122at2"/>
<dbReference type="PANTHER" id="PTHR43308:SF5">
    <property type="entry name" value="S-LAYER PROTEIN _ PEPTIDOGLYCAN ENDO-BETA-N-ACETYLGLUCOSAMINIDASE"/>
    <property type="match status" value="1"/>
</dbReference>
<organism evidence="3 4">
    <name type="scientific">Selenomonas ruminantium</name>
    <dbReference type="NCBI Taxonomy" id="971"/>
    <lineage>
        <taxon>Bacteria</taxon>
        <taxon>Bacillati</taxon>
        <taxon>Bacillota</taxon>
        <taxon>Negativicutes</taxon>
        <taxon>Selenomonadales</taxon>
        <taxon>Selenomonadaceae</taxon>
        <taxon>Selenomonas</taxon>
    </lineage>
</organism>
<dbReference type="SUPFAM" id="SSF56935">
    <property type="entry name" value="Porins"/>
    <property type="match status" value="1"/>
</dbReference>
<dbReference type="InterPro" id="IPR001119">
    <property type="entry name" value="SLH_dom"/>
</dbReference>
<dbReference type="InterPro" id="IPR051465">
    <property type="entry name" value="Cell_Envelope_Struct_Comp"/>
</dbReference>
<evidence type="ECO:0000313" key="3">
    <source>
        <dbReference type="EMBL" id="SEA02639.1"/>
    </source>
</evidence>
<dbReference type="Pfam" id="PF00395">
    <property type="entry name" value="SLH"/>
    <property type="match status" value="1"/>
</dbReference>
<protein>
    <submittedName>
        <fullName evidence="3">S-layer homology domain-containing protein</fullName>
    </submittedName>
</protein>
<accession>A0A1H3XT92</accession>
<dbReference type="EMBL" id="FNQG01000006">
    <property type="protein sequence ID" value="SEA02639.1"/>
    <property type="molecule type" value="Genomic_DNA"/>
</dbReference>
<feature type="signal peptide" evidence="1">
    <location>
        <begin position="1"/>
        <end position="23"/>
    </location>
</feature>
<dbReference type="PANTHER" id="PTHR43308">
    <property type="entry name" value="OUTER MEMBRANE PROTEIN ALPHA-RELATED"/>
    <property type="match status" value="1"/>
</dbReference>
<dbReference type="RefSeq" id="WP_074672024.1">
    <property type="nucleotide sequence ID" value="NZ_FNQG01000006.1"/>
</dbReference>
<dbReference type="InterPro" id="IPR038636">
    <property type="entry name" value="Wzi_sf"/>
</dbReference>
<proteinExistence type="predicted"/>
<reference evidence="3 4" key="1">
    <citation type="submission" date="2016-10" db="EMBL/GenBank/DDBJ databases">
        <authorList>
            <person name="de Groot N.N."/>
        </authorList>
    </citation>
    <scope>NUCLEOTIDE SEQUENCE [LARGE SCALE GENOMIC DNA]</scope>
    <source>
        <strain evidence="3 4">DSM 2872</strain>
    </source>
</reference>
<dbReference type="AlphaFoldDB" id="A0A1H3XT92"/>
<dbReference type="Gene3D" id="2.40.160.130">
    <property type="entry name" value="Capsule assembly protein Wzi"/>
    <property type="match status" value="1"/>
</dbReference>
<keyword evidence="1" id="KW-0732">Signal</keyword>
<sequence>MKKTLVSALTTALVVGAASTTFAAANPFSDVPADHWAYDAVSQLAADGVIEGYGDSTFKGNRNITRYEMAQMVAKAMAKNTSGADKALVDKLAAEFAEELNNLGVRVAKLERNADMVKWNGKAEYTWQRTNVSGQSDRIDAAGNYKRNGDTNQLLFRLEPSAEVNNHWHVNARIDAKADMTNDTTSTVDLKRVWAQGDYKNFQVRAGKMGNKIANDIVFDDVFSGLDVTFGKDLKATLAYGRVKATTIDAFNDLENAKLLQNTKTAGYWGVGLNYAGKSKLTARAAYQQFSLGDSQLGENAPAVLGAGVRGNFLKSSEKVGVWSVGAGYKFDKNVAIDGTYARGNKKLGTNDFGVNGDQKTAFSYQVSYKGAQPANKGTWGAWVGYRYLGYGAAIHPTWDVVKAGQKGFEIGVKYVPLKNIVAQLQYGNGKKIGEDKKFNSIFGRVEFLF</sequence>
<dbReference type="Proteomes" id="UP000183469">
    <property type="component" value="Unassembled WGS sequence"/>
</dbReference>